<feature type="transmembrane region" description="Helical" evidence="1">
    <location>
        <begin position="190"/>
        <end position="209"/>
    </location>
</feature>
<feature type="transmembrane region" description="Helical" evidence="1">
    <location>
        <begin position="36"/>
        <end position="57"/>
    </location>
</feature>
<keyword evidence="3" id="KW-1185">Reference proteome</keyword>
<dbReference type="EMBL" id="JAPOHD010000023">
    <property type="protein sequence ID" value="MCY1720887.1"/>
    <property type="molecule type" value="Genomic_DNA"/>
</dbReference>
<comment type="caution">
    <text evidence="2">The sequence shown here is derived from an EMBL/GenBank/DDBJ whole genome shotgun (WGS) entry which is preliminary data.</text>
</comment>
<reference evidence="2" key="1">
    <citation type="submission" date="2022-11" db="EMBL/GenBank/DDBJ databases">
        <title>Marilongibacter aestuarii gen. nov., sp. nov., isolated from tidal flat sediment.</title>
        <authorList>
            <person name="Jiayan W."/>
        </authorList>
    </citation>
    <scope>NUCLEOTIDE SEQUENCE</scope>
    <source>
        <strain evidence="2">Z1-6</strain>
    </source>
</reference>
<feature type="transmembrane region" description="Helical" evidence="1">
    <location>
        <begin position="12"/>
        <end position="30"/>
    </location>
</feature>
<feature type="transmembrane region" description="Helical" evidence="1">
    <location>
        <begin position="126"/>
        <end position="145"/>
    </location>
</feature>
<keyword evidence="1" id="KW-1133">Transmembrane helix</keyword>
<feature type="transmembrane region" description="Helical" evidence="1">
    <location>
        <begin position="64"/>
        <end position="83"/>
    </location>
</feature>
<protein>
    <submittedName>
        <fullName evidence="2">Uncharacterized protein</fullName>
    </submittedName>
</protein>
<proteinExistence type="predicted"/>
<feature type="transmembrane region" description="Helical" evidence="1">
    <location>
        <begin position="95"/>
        <end position="114"/>
    </location>
</feature>
<accession>A0A9X3F6U5</accession>
<keyword evidence="1" id="KW-0472">Membrane</keyword>
<organism evidence="2 3">
    <name type="scientific">Draconibacterium aestuarii</name>
    <dbReference type="NCBI Taxonomy" id="2998507"/>
    <lineage>
        <taxon>Bacteria</taxon>
        <taxon>Pseudomonadati</taxon>
        <taxon>Bacteroidota</taxon>
        <taxon>Bacteroidia</taxon>
        <taxon>Marinilabiliales</taxon>
        <taxon>Prolixibacteraceae</taxon>
        <taxon>Draconibacterium</taxon>
    </lineage>
</organism>
<dbReference type="RefSeq" id="WP_343333220.1">
    <property type="nucleotide sequence ID" value="NZ_JAPOHD010000023.1"/>
</dbReference>
<evidence type="ECO:0000313" key="3">
    <source>
        <dbReference type="Proteomes" id="UP001145087"/>
    </source>
</evidence>
<name>A0A9X3F6U5_9BACT</name>
<feature type="transmembrane region" description="Helical" evidence="1">
    <location>
        <begin position="165"/>
        <end position="183"/>
    </location>
</feature>
<dbReference type="Proteomes" id="UP001145087">
    <property type="component" value="Unassembled WGS sequence"/>
</dbReference>
<dbReference type="AlphaFoldDB" id="A0A9X3F6U5"/>
<gene>
    <name evidence="2" type="ORF">OU798_11060</name>
</gene>
<evidence type="ECO:0000313" key="2">
    <source>
        <dbReference type="EMBL" id="MCY1720887.1"/>
    </source>
</evidence>
<sequence length="242" mass="27440">MKTKSDSTKTLQLITGIVAVLCLLAMAILYHGGMLVLNLEGILSFVLFLIFLSGFILSWKSRKMAGILIMTCNAGIWILDLYINGYQTDSETGGPSLMFSPVMVIGALFLLEWYKTSKTTVPSTPLQWKFILRVLLINYTVLYFILVLSEPSDRAGIKQVDYTSIPFIINPLLFFIFLAGLIISWKKEFIAGILFLFWCTIFLWGVIAYPEILPSEPWIVSGVPILLQGSFYIKHHYEFRTN</sequence>
<keyword evidence="1" id="KW-0812">Transmembrane</keyword>
<evidence type="ECO:0000256" key="1">
    <source>
        <dbReference type="SAM" id="Phobius"/>
    </source>
</evidence>